<dbReference type="Proteomes" id="UP001154255">
    <property type="component" value="Unassembled WGS sequence"/>
</dbReference>
<reference evidence="1" key="1">
    <citation type="submission" date="2022-10" db="EMBL/GenBank/DDBJ databases">
        <authorList>
            <person name="Botero Cardona J."/>
        </authorList>
    </citation>
    <scope>NUCLEOTIDE SEQUENCE</scope>
    <source>
        <strain evidence="1">LMG 31819</strain>
        <strain evidence="2">R-53529</strain>
    </source>
</reference>
<sequence length="172" mass="19839">MNMTMAVFMKNTDCKCDEPTFEKFLTFVKSCDLGINKLTDQNSFQYRILLANYKFALHAVPCALLQIDLYLYEQVIYNYALHVYITLCFDSGFDNFIDQEKLKKMGILSNSNWRNGVIQSTYDNGTGVSFVTPDFYKNMSLNDFDLLRTPFGRFVEGILQQLGSVWGLTRSC</sequence>
<evidence type="ECO:0000313" key="4">
    <source>
        <dbReference type="Proteomes" id="UP001154259"/>
    </source>
</evidence>
<protein>
    <submittedName>
        <fullName evidence="1">Uncharacterized protein</fullName>
    </submittedName>
</protein>
<gene>
    <name evidence="2" type="ORF">R53529_LOCUS2252</name>
    <name evidence="1" type="ORF">R53530_LOCUS2244</name>
</gene>
<dbReference type="EMBL" id="CAMXCS010000011">
    <property type="protein sequence ID" value="CAI3960125.1"/>
    <property type="molecule type" value="Genomic_DNA"/>
</dbReference>
<proteinExistence type="predicted"/>
<organism evidence="1 3">
    <name type="scientific">Commensalibacter communis</name>
    <dbReference type="NCBI Taxonomy" id="2972786"/>
    <lineage>
        <taxon>Bacteria</taxon>
        <taxon>Pseudomonadati</taxon>
        <taxon>Pseudomonadota</taxon>
        <taxon>Alphaproteobacteria</taxon>
        <taxon>Acetobacterales</taxon>
        <taxon>Acetobacteraceae</taxon>
    </lineage>
</organism>
<dbReference type="Proteomes" id="UP001154259">
    <property type="component" value="Unassembled WGS sequence"/>
</dbReference>
<comment type="caution">
    <text evidence="1">The sequence shown here is derived from an EMBL/GenBank/DDBJ whole genome shotgun (WGS) entry which is preliminary data.</text>
</comment>
<evidence type="ECO:0000313" key="2">
    <source>
        <dbReference type="EMBL" id="CAI3960125.1"/>
    </source>
</evidence>
<evidence type="ECO:0000313" key="1">
    <source>
        <dbReference type="EMBL" id="CAI3958031.1"/>
    </source>
</evidence>
<evidence type="ECO:0000313" key="3">
    <source>
        <dbReference type="Proteomes" id="UP001154255"/>
    </source>
</evidence>
<dbReference type="EMBL" id="CAMXCM010000011">
    <property type="protein sequence ID" value="CAI3958031.1"/>
    <property type="molecule type" value="Genomic_DNA"/>
</dbReference>
<name>A0A9W4TPB8_9PROT</name>
<dbReference type="AlphaFoldDB" id="A0A9W4TPB8"/>
<accession>A0A9W4TPB8</accession>
<keyword evidence="4" id="KW-1185">Reference proteome</keyword>